<dbReference type="EMBL" id="CP104395">
    <property type="protein sequence ID" value="WEL19441.1"/>
    <property type="molecule type" value="Genomic_DNA"/>
</dbReference>
<organism evidence="2 3">
    <name type="scientific">Candidatus Nanohalococcus occultus</name>
    <dbReference type="NCBI Taxonomy" id="2978047"/>
    <lineage>
        <taxon>Archaea</taxon>
        <taxon>Candidatus Nanohalarchaeota</taxon>
        <taxon>Candidatus Nanohalarchaeota incertae sedis</taxon>
        <taxon>Candidatus Nanohalococcus</taxon>
    </lineage>
</organism>
<gene>
    <name evidence="2" type="ORF">SVXNc_0417</name>
</gene>
<evidence type="ECO:0000256" key="1">
    <source>
        <dbReference type="SAM" id="MobiDB-lite"/>
    </source>
</evidence>
<sequence length="424" mass="46414">MLRTKKDYMSSAPRGKRYFKNGEILEPSEDAIKNIDRTILEEDIHGNKKETDTSFEKAIVGALGLGGAAAYAKKLSEGEDIDSTRRNFMKASAGAAVAALSAGCTGNAPNEPEGTPTETTTAKTTTEAVGNQTTARTEDPNADLPFDVKVSPKFREDFDEIFEKFDPSLRPKKIGNTPEKMAYFMAEEATKHGNYGEAQNADQKIGVSSNEPFIHFTDHEAATRANAELLQNLHFLDESFPEETVGENLITTSGHAVDGGNLFKISGVAFEDENGEMNYGTNIPTASAVRWVGDLSESDFFTAGGGFAYDSREATQANMRFYEDVTSSYRIPAEDFSYTIVPTRLEGEFEAAILTDKAYKTRSQAMMNGPGVVDFENQTASLLEDEDADYLVIDENSNGDQYIRSRGREAVMEQIPITMGVGEQ</sequence>
<dbReference type="NCBIfam" id="TIGR01409">
    <property type="entry name" value="TAT_signal_seq"/>
    <property type="match status" value="1"/>
</dbReference>
<protein>
    <submittedName>
        <fullName evidence="2">Uncharacterized protein</fullName>
    </submittedName>
</protein>
<keyword evidence="3" id="KW-1185">Reference proteome</keyword>
<dbReference type="InterPro" id="IPR019546">
    <property type="entry name" value="TAT_signal_bac_arc"/>
</dbReference>
<feature type="region of interest" description="Disordered" evidence="1">
    <location>
        <begin position="106"/>
        <end position="147"/>
    </location>
</feature>
<reference evidence="2 3" key="1">
    <citation type="submission" date="2022-09" db="EMBL/GenBank/DDBJ databases">
        <title>Xylan utilization by haloarchaea-nanohaloarchaea associations.</title>
        <authorList>
            <person name="Yakimov M."/>
        </authorList>
    </citation>
    <scope>NUCLEOTIDE SEQUENCE [LARGE SCALE GENOMIC DNA]</scope>
    <source>
        <strain evidence="2 3">SVXNc</strain>
    </source>
</reference>
<evidence type="ECO:0000313" key="2">
    <source>
        <dbReference type="EMBL" id="WEL19441.1"/>
    </source>
</evidence>
<dbReference type="Proteomes" id="UP001218034">
    <property type="component" value="Chromosome"/>
</dbReference>
<proteinExistence type="predicted"/>
<name>A0ABY8CDZ4_9ARCH</name>
<accession>A0ABY8CDZ4</accession>
<evidence type="ECO:0000313" key="3">
    <source>
        <dbReference type="Proteomes" id="UP001218034"/>
    </source>
</evidence>
<feature type="compositionally biased region" description="Low complexity" evidence="1">
    <location>
        <begin position="106"/>
        <end position="128"/>
    </location>
</feature>